<evidence type="ECO:0000256" key="1">
    <source>
        <dbReference type="ARBA" id="ARBA00022737"/>
    </source>
</evidence>
<dbReference type="GO" id="GO:0009451">
    <property type="term" value="P:RNA modification"/>
    <property type="evidence" value="ECO:0007669"/>
    <property type="project" value="InterPro"/>
</dbReference>
<feature type="repeat" description="PPR" evidence="2">
    <location>
        <begin position="22"/>
        <end position="56"/>
    </location>
</feature>
<dbReference type="Pfam" id="PF13041">
    <property type="entry name" value="PPR_2"/>
    <property type="match status" value="2"/>
</dbReference>
<keyword evidence="1" id="KW-0677">Repeat</keyword>
<protein>
    <submittedName>
        <fullName evidence="4">Putative pentatricopeptide repeat-containing protein</fullName>
    </submittedName>
</protein>
<dbReference type="SUPFAM" id="SSF48452">
    <property type="entry name" value="TPR-like"/>
    <property type="match status" value="1"/>
</dbReference>
<feature type="region of interest" description="Disordered" evidence="3">
    <location>
        <begin position="1268"/>
        <end position="1312"/>
    </location>
</feature>
<dbReference type="PANTHER" id="PTHR47926">
    <property type="entry name" value="PENTATRICOPEPTIDE REPEAT-CONTAINING PROTEIN"/>
    <property type="match status" value="1"/>
</dbReference>
<dbReference type="FunFam" id="1.25.40.10:FF:003305">
    <property type="entry name" value="Uncharacterized protein"/>
    <property type="match status" value="1"/>
</dbReference>
<accession>A0A438CDT4</accession>
<dbReference type="EMBL" id="QGNW01002296">
    <property type="protein sequence ID" value="RVW21365.1"/>
    <property type="molecule type" value="Genomic_DNA"/>
</dbReference>
<dbReference type="Proteomes" id="UP000288805">
    <property type="component" value="Unassembled WGS sequence"/>
</dbReference>
<reference evidence="4 5" key="1">
    <citation type="journal article" date="2018" name="PLoS Genet.">
        <title>Population sequencing reveals clonal diversity and ancestral inbreeding in the grapevine cultivar Chardonnay.</title>
        <authorList>
            <person name="Roach M.J."/>
            <person name="Johnson D.L."/>
            <person name="Bohlmann J."/>
            <person name="van Vuuren H.J."/>
            <person name="Jones S.J."/>
            <person name="Pretorius I.S."/>
            <person name="Schmidt S.A."/>
            <person name="Borneman A.R."/>
        </authorList>
    </citation>
    <scope>NUCLEOTIDE SEQUENCE [LARGE SCALE GENOMIC DNA]</scope>
    <source>
        <strain evidence="5">cv. Chardonnay</strain>
        <tissue evidence="4">Leaf</tissue>
    </source>
</reference>
<dbReference type="Gene3D" id="1.25.40.10">
    <property type="entry name" value="Tetratricopeptide repeat domain"/>
    <property type="match status" value="5"/>
</dbReference>
<dbReference type="PANTHER" id="PTHR47926:SF387">
    <property type="entry name" value="PENTATRICOPEPTIDE REPEAT-CONTAINING PROTEIN"/>
    <property type="match status" value="1"/>
</dbReference>
<feature type="repeat" description="PPR" evidence="2">
    <location>
        <begin position="84"/>
        <end position="119"/>
    </location>
</feature>
<evidence type="ECO:0000313" key="5">
    <source>
        <dbReference type="Proteomes" id="UP000288805"/>
    </source>
</evidence>
<dbReference type="Pfam" id="PF03134">
    <property type="entry name" value="TB2_DP1_HVA22"/>
    <property type="match status" value="1"/>
</dbReference>
<dbReference type="InterPro" id="IPR002885">
    <property type="entry name" value="PPR_rpt"/>
</dbReference>
<dbReference type="InterPro" id="IPR046960">
    <property type="entry name" value="PPR_At4g14850-like_plant"/>
</dbReference>
<dbReference type="InterPro" id="IPR046848">
    <property type="entry name" value="E_motif"/>
</dbReference>
<organism evidence="4 5">
    <name type="scientific">Vitis vinifera</name>
    <name type="common">Grape</name>
    <dbReference type="NCBI Taxonomy" id="29760"/>
    <lineage>
        <taxon>Eukaryota</taxon>
        <taxon>Viridiplantae</taxon>
        <taxon>Streptophyta</taxon>
        <taxon>Embryophyta</taxon>
        <taxon>Tracheophyta</taxon>
        <taxon>Spermatophyta</taxon>
        <taxon>Magnoliopsida</taxon>
        <taxon>eudicotyledons</taxon>
        <taxon>Gunneridae</taxon>
        <taxon>Pentapetalae</taxon>
        <taxon>rosids</taxon>
        <taxon>Vitales</taxon>
        <taxon>Vitaceae</taxon>
        <taxon>Viteae</taxon>
        <taxon>Vitis</taxon>
    </lineage>
</organism>
<feature type="repeat" description="PPR" evidence="2">
    <location>
        <begin position="221"/>
        <end position="255"/>
    </location>
</feature>
<dbReference type="InterPro" id="IPR004345">
    <property type="entry name" value="TB2_DP1_HVA22"/>
</dbReference>
<feature type="compositionally biased region" description="Polar residues" evidence="3">
    <location>
        <begin position="1295"/>
        <end position="1306"/>
    </location>
</feature>
<dbReference type="FunFam" id="1.25.40.10:FF:002430">
    <property type="entry name" value="Uncharacterized protein"/>
    <property type="match status" value="1"/>
</dbReference>
<sequence length="1312" mass="148284">MRSIKDGFRFHAHAIKNGITSTVFTSNQLIHLYSKHGLLAEAHKLFDEMPERNVFTWNAIIWAYIKTHNLKQARELFESASSKDLVTYNSMLSGYINTDGYETNALKLFIEMQSLNDETRIDEFSLTRMLNLSAKLSMESYGKQLHSYMVKTANNLSGFAVSSLIDMYSKCGCFREVCQVFDGCAGVLDLVSKNAMVAACCREGELEMGVNLFWRDLELNDVVSWNTLISGYVQNGCEEDALKLFVHMEENEVRWNEHTIAGLLSACAGLRSLKLGKEVHGWVLKYELGFNPFISSGLVDVYCKCGNMKYAELVYATIGTGNAFSITSMIVGHSSQGNMGEARRLFDSLTEKSSIVWTALFTGYVKSQQCEAVFELLSEFRVKEAMVPDALILISVLGACAIQAALNPGKQIHAYVLRIGIELDEKLVSAMVDMYSKSGNIKYAEKIFQRVTNRDAVIYNIMTAGYAHHGHENQAIQQFEEMLERGVRPDAVTFVALLSACRHCGLVELGEKYFASMTDYNILPEIDHYACMIDLYGRANQLEKAVAFMKRIPIEPDAVILGAFLNACRINRNTKLATEAEEKILRIEGDNGARYVQLANVYAAEGKWVEMGRIRRKMRENEIKKFAGCSWVYVENRVHIFTSGDSSHSSAEAIYSILLILTAELNDTARFQVDIQSGRLAMLEGCNCGTVVDLWRKRAFGEDNNGNQLDERQTGGMKVIALKKKPYPDLLSQRRDELQLIKNGRFQGIIQSKNQQHLEQQRAQSMMMINHSIFLWVCSFEEETEVVVLVTVIIPLIATTFLLDRCEVQTGLGFDMDKVYGPGTRPKPDVDKCFDDKLVTEGLKNDPTIKRKRNKIQIFLWTRTPLQLDILDYWEPYWFSSQIPVMALFGSNVSSEVGLRLLLCPLGSNVVVRTACCSVGIVFPVYSTFKAIEKKDQNEQQRWLVYWAGDRLYACALSQGDCLFEVALPRCYHEASNFLHPGTWVGLGMAAVSGPFWKYIILIALSTHFGLLIDPSLCLQPMDLLALQKAFCRQSSLLVISPVEGITLLVRGGNSRRFWDDIWCRFDILWVAPDSFGEMEDGCIECGMWRFPLYYHMKFAFLVWLQLPSTDGARHLYMRHLRPFLLRHQAKLDQIMGLLYGEMGKKIIYFRSEKTLGVRLRNDGVLAMPKPFFALTLSSTNKESWKPKGFSVLKYPVYQDVLVVTYWILSGIVSVDLQAKFISLHQAEIQLARTFAMKVLAGGMDVNPQGLCMPLDVRDIIHSDVKQVNGAIEGPTTRRTHDSTTTQPTHDSVIENPTTGRQTQDSESNHEE</sequence>
<evidence type="ECO:0000256" key="3">
    <source>
        <dbReference type="SAM" id="MobiDB-lite"/>
    </source>
</evidence>
<gene>
    <name evidence="4" type="primary">PCMP-E92_1</name>
    <name evidence="4" type="ORF">CK203_104836</name>
</gene>
<proteinExistence type="predicted"/>
<dbReference type="Pfam" id="PF01535">
    <property type="entry name" value="PPR"/>
    <property type="match status" value="9"/>
</dbReference>
<feature type="repeat" description="PPR" evidence="2">
    <location>
        <begin position="455"/>
        <end position="489"/>
    </location>
</feature>
<dbReference type="FunFam" id="1.25.40.10:FF:000090">
    <property type="entry name" value="Pentatricopeptide repeat-containing protein, chloroplastic"/>
    <property type="match status" value="1"/>
</dbReference>
<name>A0A438CDT4_VITVI</name>
<dbReference type="PROSITE" id="PS51375">
    <property type="entry name" value="PPR"/>
    <property type="match status" value="5"/>
</dbReference>
<feature type="repeat" description="PPR" evidence="2">
    <location>
        <begin position="490"/>
        <end position="524"/>
    </location>
</feature>
<dbReference type="InterPro" id="IPR011990">
    <property type="entry name" value="TPR-like_helical_dom_sf"/>
</dbReference>
<evidence type="ECO:0000313" key="4">
    <source>
        <dbReference type="EMBL" id="RVW21365.1"/>
    </source>
</evidence>
<dbReference type="GO" id="GO:0003723">
    <property type="term" value="F:RNA binding"/>
    <property type="evidence" value="ECO:0007669"/>
    <property type="project" value="InterPro"/>
</dbReference>
<dbReference type="NCBIfam" id="TIGR00756">
    <property type="entry name" value="PPR"/>
    <property type="match status" value="3"/>
</dbReference>
<dbReference type="Pfam" id="PF20431">
    <property type="entry name" value="E_motif"/>
    <property type="match status" value="1"/>
</dbReference>
<evidence type="ECO:0000256" key="2">
    <source>
        <dbReference type="PROSITE-ProRule" id="PRU00708"/>
    </source>
</evidence>
<comment type="caution">
    <text evidence="4">The sequence shown here is derived from an EMBL/GenBank/DDBJ whole genome shotgun (WGS) entry which is preliminary data.</text>
</comment>